<evidence type="ECO:0000313" key="3">
    <source>
        <dbReference type="Proteomes" id="UP000000305"/>
    </source>
</evidence>
<protein>
    <submittedName>
        <fullName evidence="2">Uncharacterized protein</fullName>
    </submittedName>
</protein>
<dbReference type="Proteomes" id="UP000000305">
    <property type="component" value="Unassembled WGS sequence"/>
</dbReference>
<dbReference type="InParanoid" id="E9GVJ6"/>
<accession>E9GVJ6</accession>
<dbReference type="KEGG" id="dpx:DAPPUDRAFT_248951"/>
<keyword evidence="1" id="KW-0175">Coiled coil</keyword>
<evidence type="ECO:0000313" key="2">
    <source>
        <dbReference type="EMBL" id="EFX76424.1"/>
    </source>
</evidence>
<dbReference type="AlphaFoldDB" id="E9GVJ6"/>
<evidence type="ECO:0000256" key="1">
    <source>
        <dbReference type="SAM" id="Coils"/>
    </source>
</evidence>
<name>E9GVJ6_DAPPU</name>
<organism evidence="2 3">
    <name type="scientific">Daphnia pulex</name>
    <name type="common">Water flea</name>
    <dbReference type="NCBI Taxonomy" id="6669"/>
    <lineage>
        <taxon>Eukaryota</taxon>
        <taxon>Metazoa</taxon>
        <taxon>Ecdysozoa</taxon>
        <taxon>Arthropoda</taxon>
        <taxon>Crustacea</taxon>
        <taxon>Branchiopoda</taxon>
        <taxon>Diplostraca</taxon>
        <taxon>Cladocera</taxon>
        <taxon>Anomopoda</taxon>
        <taxon>Daphniidae</taxon>
        <taxon>Daphnia</taxon>
    </lineage>
</organism>
<dbReference type="EMBL" id="GL732568">
    <property type="protein sequence ID" value="EFX76424.1"/>
    <property type="molecule type" value="Genomic_DNA"/>
</dbReference>
<dbReference type="HOGENOM" id="CLU_2348790_0_0_1"/>
<feature type="coiled-coil region" evidence="1">
    <location>
        <begin position="23"/>
        <end position="66"/>
    </location>
</feature>
<proteinExistence type="predicted"/>
<sequence length="97" mass="10390">MAGAGTKKAVFVTGVTLLVDEELEVEELAVEELEELVAEELEELVAEELEELVAEELEEVAEDEELLLLLPPPKICESRDAIAANPILPCSGTAGAM</sequence>
<reference evidence="2 3" key="1">
    <citation type="journal article" date="2011" name="Science">
        <title>The ecoresponsive genome of Daphnia pulex.</title>
        <authorList>
            <person name="Colbourne J.K."/>
            <person name="Pfrender M.E."/>
            <person name="Gilbert D."/>
            <person name="Thomas W.K."/>
            <person name="Tucker A."/>
            <person name="Oakley T.H."/>
            <person name="Tokishita S."/>
            <person name="Aerts A."/>
            <person name="Arnold G.J."/>
            <person name="Basu M.K."/>
            <person name="Bauer D.J."/>
            <person name="Caceres C.E."/>
            <person name="Carmel L."/>
            <person name="Casola C."/>
            <person name="Choi J.H."/>
            <person name="Detter J.C."/>
            <person name="Dong Q."/>
            <person name="Dusheyko S."/>
            <person name="Eads B.D."/>
            <person name="Frohlich T."/>
            <person name="Geiler-Samerotte K.A."/>
            <person name="Gerlach D."/>
            <person name="Hatcher P."/>
            <person name="Jogdeo S."/>
            <person name="Krijgsveld J."/>
            <person name="Kriventseva E.V."/>
            <person name="Kultz D."/>
            <person name="Laforsch C."/>
            <person name="Lindquist E."/>
            <person name="Lopez J."/>
            <person name="Manak J.R."/>
            <person name="Muller J."/>
            <person name="Pangilinan J."/>
            <person name="Patwardhan R.P."/>
            <person name="Pitluck S."/>
            <person name="Pritham E.J."/>
            <person name="Rechtsteiner A."/>
            <person name="Rho M."/>
            <person name="Rogozin I.B."/>
            <person name="Sakarya O."/>
            <person name="Salamov A."/>
            <person name="Schaack S."/>
            <person name="Shapiro H."/>
            <person name="Shiga Y."/>
            <person name="Skalitzky C."/>
            <person name="Smith Z."/>
            <person name="Souvorov A."/>
            <person name="Sung W."/>
            <person name="Tang Z."/>
            <person name="Tsuchiya D."/>
            <person name="Tu H."/>
            <person name="Vos H."/>
            <person name="Wang M."/>
            <person name="Wolf Y.I."/>
            <person name="Yamagata H."/>
            <person name="Yamada T."/>
            <person name="Ye Y."/>
            <person name="Shaw J.R."/>
            <person name="Andrews J."/>
            <person name="Crease T.J."/>
            <person name="Tang H."/>
            <person name="Lucas S.M."/>
            <person name="Robertson H.M."/>
            <person name="Bork P."/>
            <person name="Koonin E.V."/>
            <person name="Zdobnov E.M."/>
            <person name="Grigoriev I.V."/>
            <person name="Lynch M."/>
            <person name="Boore J.L."/>
        </authorList>
    </citation>
    <scope>NUCLEOTIDE SEQUENCE [LARGE SCALE GENOMIC DNA]</scope>
</reference>
<keyword evidence="3" id="KW-1185">Reference proteome</keyword>
<gene>
    <name evidence="2" type="ORF">DAPPUDRAFT_248951</name>
</gene>